<dbReference type="EMBL" id="JAROKS010000025">
    <property type="protein sequence ID" value="KAK1786295.1"/>
    <property type="molecule type" value="Genomic_DNA"/>
</dbReference>
<dbReference type="Pfam" id="PF00386">
    <property type="entry name" value="C1q"/>
    <property type="match status" value="1"/>
</dbReference>
<dbReference type="InterPro" id="IPR008983">
    <property type="entry name" value="Tumour_necrosis_fac-like_dom"/>
</dbReference>
<evidence type="ECO:0000256" key="5">
    <source>
        <dbReference type="SAM" id="SignalP"/>
    </source>
</evidence>
<dbReference type="PANTHER" id="PTHR22923">
    <property type="entry name" value="CEREBELLIN-RELATED"/>
    <property type="match status" value="1"/>
</dbReference>
<proteinExistence type="predicted"/>
<evidence type="ECO:0000259" key="6">
    <source>
        <dbReference type="PROSITE" id="PS50871"/>
    </source>
</evidence>
<evidence type="ECO:0000313" key="7">
    <source>
        <dbReference type="EMBL" id="KAK1786295.1"/>
    </source>
</evidence>
<evidence type="ECO:0000256" key="4">
    <source>
        <dbReference type="SAM" id="Coils"/>
    </source>
</evidence>
<feature type="chain" id="PRO_5042129347" description="C1q domain-containing protein" evidence="5">
    <location>
        <begin position="22"/>
        <end position="244"/>
    </location>
</feature>
<evidence type="ECO:0000256" key="2">
    <source>
        <dbReference type="ARBA" id="ARBA00022525"/>
    </source>
</evidence>
<comment type="subcellular location">
    <subcellularLocation>
        <location evidence="1">Secreted</location>
    </subcellularLocation>
</comment>
<accession>A0AAD8YS77</accession>
<organism evidence="7 8">
    <name type="scientific">Electrophorus voltai</name>
    <dbReference type="NCBI Taxonomy" id="2609070"/>
    <lineage>
        <taxon>Eukaryota</taxon>
        <taxon>Metazoa</taxon>
        <taxon>Chordata</taxon>
        <taxon>Craniata</taxon>
        <taxon>Vertebrata</taxon>
        <taxon>Euteleostomi</taxon>
        <taxon>Actinopterygii</taxon>
        <taxon>Neopterygii</taxon>
        <taxon>Teleostei</taxon>
        <taxon>Ostariophysi</taxon>
        <taxon>Gymnotiformes</taxon>
        <taxon>Gymnotoidei</taxon>
        <taxon>Gymnotidae</taxon>
        <taxon>Electrophorus</taxon>
    </lineage>
</organism>
<comment type="caution">
    <text evidence="7">The sequence shown here is derived from an EMBL/GenBank/DDBJ whole genome shotgun (WGS) entry which is preliminary data.</text>
</comment>
<keyword evidence="4" id="KW-0175">Coiled coil</keyword>
<evidence type="ECO:0000256" key="3">
    <source>
        <dbReference type="ARBA" id="ARBA00022729"/>
    </source>
</evidence>
<dbReference type="AlphaFoldDB" id="A0AAD8YS77"/>
<dbReference type="PRINTS" id="PR00007">
    <property type="entry name" value="COMPLEMNTC1Q"/>
</dbReference>
<feature type="coiled-coil region" evidence="4">
    <location>
        <begin position="70"/>
        <end position="97"/>
    </location>
</feature>
<protein>
    <recommendedName>
        <fullName evidence="6">C1q domain-containing protein</fullName>
    </recommendedName>
</protein>
<evidence type="ECO:0000313" key="8">
    <source>
        <dbReference type="Proteomes" id="UP001239994"/>
    </source>
</evidence>
<name>A0AAD8YS77_9TELE</name>
<keyword evidence="3 5" id="KW-0732">Signal</keyword>
<keyword evidence="2" id="KW-0964">Secreted</keyword>
<dbReference type="InterPro" id="IPR050822">
    <property type="entry name" value="Cerebellin_Synaptic_Org"/>
</dbReference>
<feature type="signal peptide" evidence="5">
    <location>
        <begin position="1"/>
        <end position="21"/>
    </location>
</feature>
<dbReference type="Proteomes" id="UP001239994">
    <property type="component" value="Unassembled WGS sequence"/>
</dbReference>
<dbReference type="SMART" id="SM00110">
    <property type="entry name" value="C1Q"/>
    <property type="match status" value="1"/>
</dbReference>
<dbReference type="Gene3D" id="2.60.120.40">
    <property type="match status" value="1"/>
</dbReference>
<dbReference type="SUPFAM" id="SSF49842">
    <property type="entry name" value="TNF-like"/>
    <property type="match status" value="1"/>
</dbReference>
<sequence>MTVKTTLQSIIILGFLLGSLTLEKLAMKPSMEENAADDLTEIEIVAQTLLDVIQELQFVKAELSSVKSENTEINMKTDDIKQNVQRVEEQVKNLQKMKEPPKVAFSATLSKLNNAFRFMGPYKTGLNLAYQNAITNIGNAYDPNTGIFTAPVRGVYYFSFVVFNPISSSTKQYATGVELLKNDKHVVTATDNAPGVDTEDTAGNSASILLEKGDKVYLHLLDNRIIYTDGNRRNTFSGHLLFEM</sequence>
<dbReference type="GO" id="GO:0005576">
    <property type="term" value="C:extracellular region"/>
    <property type="evidence" value="ECO:0007669"/>
    <property type="project" value="UniProtKB-SubCell"/>
</dbReference>
<gene>
    <name evidence="7" type="ORF">P4O66_017996</name>
</gene>
<keyword evidence="8" id="KW-1185">Reference proteome</keyword>
<dbReference type="PANTHER" id="PTHR22923:SF102">
    <property type="entry name" value="CEREBELLIN 13-RELATED"/>
    <property type="match status" value="1"/>
</dbReference>
<dbReference type="PROSITE" id="PS50871">
    <property type="entry name" value="C1Q"/>
    <property type="match status" value="1"/>
</dbReference>
<feature type="domain" description="C1q" evidence="6">
    <location>
        <begin position="98"/>
        <end position="244"/>
    </location>
</feature>
<dbReference type="InterPro" id="IPR001073">
    <property type="entry name" value="C1q_dom"/>
</dbReference>
<evidence type="ECO:0000256" key="1">
    <source>
        <dbReference type="ARBA" id="ARBA00004613"/>
    </source>
</evidence>
<reference evidence="7" key="1">
    <citation type="submission" date="2023-03" db="EMBL/GenBank/DDBJ databases">
        <title>Electrophorus voltai genome.</title>
        <authorList>
            <person name="Bian C."/>
        </authorList>
    </citation>
    <scope>NUCLEOTIDE SEQUENCE</scope>
    <source>
        <strain evidence="7">CB-2022</strain>
        <tissue evidence="7">Muscle</tissue>
    </source>
</reference>